<dbReference type="NCBIfam" id="TIGR04183">
    <property type="entry name" value="Por_Secre_tail"/>
    <property type="match status" value="1"/>
</dbReference>
<dbReference type="Pfam" id="PF18962">
    <property type="entry name" value="Por_Secre_tail"/>
    <property type="match status" value="1"/>
</dbReference>
<keyword evidence="5" id="KW-1185">Reference proteome</keyword>
<evidence type="ECO:0000259" key="3">
    <source>
        <dbReference type="Pfam" id="PF18962"/>
    </source>
</evidence>
<evidence type="ECO:0000313" key="5">
    <source>
        <dbReference type="Proteomes" id="UP001208114"/>
    </source>
</evidence>
<gene>
    <name evidence="4" type="ORF">N0B16_04990</name>
</gene>
<protein>
    <submittedName>
        <fullName evidence="4">T9SS type A sorting domain-containing protein</fullName>
    </submittedName>
</protein>
<feature type="domain" description="Secretion system C-terminal sorting" evidence="3">
    <location>
        <begin position="262"/>
        <end position="327"/>
    </location>
</feature>
<reference evidence="5" key="1">
    <citation type="submission" date="2023-07" db="EMBL/GenBank/DDBJ databases">
        <title>Chryseobacterium sp. GMJ5 Genome sequencing and assembly.</title>
        <authorList>
            <person name="Jung Y."/>
        </authorList>
    </citation>
    <scope>NUCLEOTIDE SEQUENCE [LARGE SCALE GENOMIC DNA]</scope>
    <source>
        <strain evidence="5">GMJ5</strain>
    </source>
</reference>
<dbReference type="Proteomes" id="UP001208114">
    <property type="component" value="Unassembled WGS sequence"/>
</dbReference>
<evidence type="ECO:0000313" key="4">
    <source>
        <dbReference type="EMBL" id="MCU7613787.1"/>
    </source>
</evidence>
<keyword evidence="1 2" id="KW-0732">Signal</keyword>
<sequence>MRKILLPLLLGFCMANAQTIATENFTSLTTGNLSTDVTGTTAGQGGYYAYGGAASDYQIATIDAAHGNSLKLTSGNGYSATANTFNRFAFKSITATALLTNDILRGTLEIYTGPATGAGKIQAVLYDATSGIVGINYDYATKKISGMGRLTLVSTGVSSFYTIGLGTATYPANTWVSVSFTYNKTTGAYSWTYPEGTYSFTNASYSLNPGLTPTEYDFVSVTSTGNTVANQAAIDNVNLQFTNAATLATSDIKAVKNASISIYPNPTNDFINIKSDSKISNIEVFDVAGRKMDIKADNNKVDVRNLTSGSYMITFENREGKTTEKFIKK</sequence>
<dbReference type="RefSeq" id="WP_262989629.1">
    <property type="nucleotide sequence ID" value="NZ_JAOTEN010000001.1"/>
</dbReference>
<evidence type="ECO:0000256" key="2">
    <source>
        <dbReference type="SAM" id="SignalP"/>
    </source>
</evidence>
<comment type="caution">
    <text evidence="4">The sequence shown here is derived from an EMBL/GenBank/DDBJ whole genome shotgun (WGS) entry which is preliminary data.</text>
</comment>
<feature type="signal peptide" evidence="2">
    <location>
        <begin position="1"/>
        <end position="17"/>
    </location>
</feature>
<evidence type="ECO:0000256" key="1">
    <source>
        <dbReference type="ARBA" id="ARBA00022729"/>
    </source>
</evidence>
<dbReference type="InterPro" id="IPR026444">
    <property type="entry name" value="Secre_tail"/>
</dbReference>
<name>A0ABT2VXY8_9FLAO</name>
<feature type="chain" id="PRO_5046821577" evidence="2">
    <location>
        <begin position="18"/>
        <end position="329"/>
    </location>
</feature>
<accession>A0ABT2VXY8</accession>
<organism evidence="4 5">
    <name type="scientific">Chryseobacterium gilvum</name>
    <dbReference type="NCBI Taxonomy" id="2976534"/>
    <lineage>
        <taxon>Bacteria</taxon>
        <taxon>Pseudomonadati</taxon>
        <taxon>Bacteroidota</taxon>
        <taxon>Flavobacteriia</taxon>
        <taxon>Flavobacteriales</taxon>
        <taxon>Weeksellaceae</taxon>
        <taxon>Chryseobacterium group</taxon>
        <taxon>Chryseobacterium</taxon>
    </lineage>
</organism>
<proteinExistence type="predicted"/>
<dbReference type="EMBL" id="JAOTEN010000001">
    <property type="protein sequence ID" value="MCU7613787.1"/>
    <property type="molecule type" value="Genomic_DNA"/>
</dbReference>